<dbReference type="InterPro" id="IPR051380">
    <property type="entry name" value="pH-response_reg_palI/RIM9"/>
</dbReference>
<dbReference type="HOGENOM" id="CLU_084537_1_0_1"/>
<dbReference type="OrthoDB" id="2354757at2759"/>
<dbReference type="PANTHER" id="PTHR28013">
    <property type="entry name" value="PROTEIN DCV1-RELATED"/>
    <property type="match status" value="1"/>
</dbReference>
<sequence>MSQLIVVSAILLFITVALVFQLLPIVAVPISKELALATFYNSTYGVFGWCYITANDTVCTPKRIGYVDLSVDLSGQRRVLPAFMDYSVTRLLVVHPLSFAITSLLWIMVLLILITSLGDSPRYLFVVALFSLPTFLFSLLCFLVDILIFISHLAWPGWLMLGATLCVATCCSLLWNLRRSVSIKKYEALHSEERVEVPTYSMVHYTSNG</sequence>
<name>G8ZQF9_TORDE</name>
<feature type="transmembrane region" description="Helical" evidence="5">
    <location>
        <begin position="123"/>
        <end position="151"/>
    </location>
</feature>
<dbReference type="InterPro" id="IPR009571">
    <property type="entry name" value="SUR7/Rim9-like_fungi"/>
</dbReference>
<dbReference type="AlphaFoldDB" id="G8ZQF9"/>
<dbReference type="InParanoid" id="G8ZQF9"/>
<keyword evidence="3 5" id="KW-1133">Transmembrane helix</keyword>
<organism evidence="6 7">
    <name type="scientific">Torulaspora delbrueckii</name>
    <name type="common">Yeast</name>
    <name type="synonym">Candida colliculosa</name>
    <dbReference type="NCBI Taxonomy" id="4950"/>
    <lineage>
        <taxon>Eukaryota</taxon>
        <taxon>Fungi</taxon>
        <taxon>Dikarya</taxon>
        <taxon>Ascomycota</taxon>
        <taxon>Saccharomycotina</taxon>
        <taxon>Saccharomycetes</taxon>
        <taxon>Saccharomycetales</taxon>
        <taxon>Saccharomycetaceae</taxon>
        <taxon>Torulaspora</taxon>
    </lineage>
</organism>
<feature type="transmembrane region" description="Helical" evidence="5">
    <location>
        <begin position="93"/>
        <end position="114"/>
    </location>
</feature>
<protein>
    <recommendedName>
        <fullName evidence="8">PH-response regulator protein palI/RIM9</fullName>
    </recommendedName>
</protein>
<dbReference type="eggNOG" id="ENOG502S1J0">
    <property type="taxonomic scope" value="Eukaryota"/>
</dbReference>
<evidence type="ECO:0000256" key="1">
    <source>
        <dbReference type="ARBA" id="ARBA00004141"/>
    </source>
</evidence>
<dbReference type="GeneID" id="11505247"/>
<dbReference type="FunCoup" id="G8ZQF9">
    <property type="interactions" value="18"/>
</dbReference>
<evidence type="ECO:0000256" key="5">
    <source>
        <dbReference type="SAM" id="Phobius"/>
    </source>
</evidence>
<dbReference type="GO" id="GO:0005886">
    <property type="term" value="C:plasma membrane"/>
    <property type="evidence" value="ECO:0007669"/>
    <property type="project" value="EnsemblFungi"/>
</dbReference>
<gene>
    <name evidence="6" type="primary">TDEL0B07240</name>
    <name evidence="6" type="ORF">TDEL_0B07240</name>
</gene>
<dbReference type="PANTHER" id="PTHR28013:SF3">
    <property type="entry name" value="PROTEIN DCV1-RELATED"/>
    <property type="match status" value="1"/>
</dbReference>
<dbReference type="GO" id="GO:0000328">
    <property type="term" value="C:fungal-type vacuole lumen"/>
    <property type="evidence" value="ECO:0007669"/>
    <property type="project" value="EnsemblFungi"/>
</dbReference>
<dbReference type="EMBL" id="HE616743">
    <property type="protein sequence ID" value="CCE90853.1"/>
    <property type="molecule type" value="Genomic_DNA"/>
</dbReference>
<dbReference type="GO" id="GO:0030437">
    <property type="term" value="P:ascospore formation"/>
    <property type="evidence" value="ECO:0007669"/>
    <property type="project" value="EnsemblFungi"/>
</dbReference>
<evidence type="ECO:0000313" key="7">
    <source>
        <dbReference type="Proteomes" id="UP000005627"/>
    </source>
</evidence>
<dbReference type="RefSeq" id="XP_003680064.1">
    <property type="nucleotide sequence ID" value="XM_003680016.1"/>
</dbReference>
<keyword evidence="2 5" id="KW-0812">Transmembrane</keyword>
<evidence type="ECO:0000256" key="3">
    <source>
        <dbReference type="ARBA" id="ARBA00022989"/>
    </source>
</evidence>
<dbReference type="GO" id="GO:0032153">
    <property type="term" value="C:cell division site"/>
    <property type="evidence" value="ECO:0007669"/>
    <property type="project" value="TreeGrafter"/>
</dbReference>
<dbReference type="Proteomes" id="UP000005627">
    <property type="component" value="Chromosome 2"/>
</dbReference>
<reference evidence="6 7" key="1">
    <citation type="journal article" date="2011" name="Proc. Natl. Acad. Sci. U.S.A.">
        <title>Evolutionary erosion of yeast sex chromosomes by mating-type switching accidents.</title>
        <authorList>
            <person name="Gordon J.L."/>
            <person name="Armisen D."/>
            <person name="Proux-Wera E."/>
            <person name="Oheigeartaigh S.S."/>
            <person name="Byrne K.P."/>
            <person name="Wolfe K.H."/>
        </authorList>
    </citation>
    <scope>NUCLEOTIDE SEQUENCE [LARGE SCALE GENOMIC DNA]</scope>
    <source>
        <strain evidence="7">ATCC 10662 / CBS 1146 / NBRC 0425 / NCYC 2629 / NRRL Y-866</strain>
    </source>
</reference>
<evidence type="ECO:0008006" key="8">
    <source>
        <dbReference type="Google" id="ProtNLM"/>
    </source>
</evidence>
<accession>G8ZQF9</accession>
<feature type="transmembrane region" description="Helical" evidence="5">
    <location>
        <begin position="157"/>
        <end position="177"/>
    </location>
</feature>
<evidence type="ECO:0000256" key="2">
    <source>
        <dbReference type="ARBA" id="ARBA00022692"/>
    </source>
</evidence>
<evidence type="ECO:0000313" key="6">
    <source>
        <dbReference type="EMBL" id="CCE90853.1"/>
    </source>
</evidence>
<comment type="subcellular location">
    <subcellularLocation>
        <location evidence="1">Membrane</location>
        <topology evidence="1">Multi-pass membrane protein</topology>
    </subcellularLocation>
</comment>
<dbReference type="Pfam" id="PF06687">
    <property type="entry name" value="SUR7"/>
    <property type="match status" value="1"/>
</dbReference>
<proteinExistence type="predicted"/>
<keyword evidence="7" id="KW-1185">Reference proteome</keyword>
<dbReference type="KEGG" id="tdl:TDEL_0B07240"/>
<evidence type="ECO:0000256" key="4">
    <source>
        <dbReference type="ARBA" id="ARBA00023136"/>
    </source>
</evidence>
<dbReference type="STRING" id="1076872.G8ZQF9"/>
<dbReference type="GO" id="GO:0035838">
    <property type="term" value="C:growing cell tip"/>
    <property type="evidence" value="ECO:0007669"/>
    <property type="project" value="TreeGrafter"/>
</dbReference>
<keyword evidence="4 5" id="KW-0472">Membrane</keyword>